<dbReference type="Proteomes" id="UP001239795">
    <property type="component" value="Unassembled WGS sequence"/>
</dbReference>
<dbReference type="AlphaFoldDB" id="A0AAI9Y198"/>
<dbReference type="InterPro" id="IPR036380">
    <property type="entry name" value="Isochorismatase-like_sf"/>
</dbReference>
<evidence type="ECO:0000313" key="3">
    <source>
        <dbReference type="EMBL" id="KAK1468659.1"/>
    </source>
</evidence>
<gene>
    <name evidence="3" type="ORF">CMEL01_00426</name>
</gene>
<evidence type="ECO:0000256" key="1">
    <source>
        <dbReference type="ARBA" id="ARBA00006336"/>
    </source>
</evidence>
<dbReference type="SUPFAM" id="SSF52499">
    <property type="entry name" value="Isochorismatase-like hydrolases"/>
    <property type="match status" value="1"/>
</dbReference>
<comment type="caution">
    <text evidence="3">The sequence shown here is derived from an EMBL/GenBank/DDBJ whole genome shotgun (WGS) entry which is preliminary data.</text>
</comment>
<keyword evidence="4" id="KW-1185">Reference proteome</keyword>
<dbReference type="Pfam" id="PF00857">
    <property type="entry name" value="Isochorismatase"/>
    <property type="match status" value="1"/>
</dbReference>
<protein>
    <recommendedName>
        <fullName evidence="2">Isochorismatase-like domain-containing protein</fullName>
    </recommendedName>
</protein>
<dbReference type="EMBL" id="MLGG01000001">
    <property type="protein sequence ID" value="KAK1468659.1"/>
    <property type="molecule type" value="Genomic_DNA"/>
</dbReference>
<comment type="similarity">
    <text evidence="1">Belongs to the isochorismatase family.</text>
</comment>
<dbReference type="Gene3D" id="3.40.50.850">
    <property type="entry name" value="Isochorismatase-like"/>
    <property type="match status" value="1"/>
</dbReference>
<sequence length="185" mass="20407">MPITTVNASSPNAYGPSETALHLLDWYSLFVESRAGSGAGAALDIAIQFRKWAKLQGIAVMHCLIDTHGTPTAHPSRLQRRSEPAFYRIPGHISALKSPSLLEHLRDKEIESLVIMGLRSSGCGLRTTAAATDAEFATTVIDDACADADEEFHRVISYKFLPWRGYVKKSLEFGQDFEARVEDWA</sequence>
<evidence type="ECO:0000259" key="2">
    <source>
        <dbReference type="Pfam" id="PF00857"/>
    </source>
</evidence>
<organism evidence="3 4">
    <name type="scientific">Colletotrichum melonis</name>
    <dbReference type="NCBI Taxonomy" id="1209925"/>
    <lineage>
        <taxon>Eukaryota</taxon>
        <taxon>Fungi</taxon>
        <taxon>Dikarya</taxon>
        <taxon>Ascomycota</taxon>
        <taxon>Pezizomycotina</taxon>
        <taxon>Sordariomycetes</taxon>
        <taxon>Hypocreomycetidae</taxon>
        <taxon>Glomerellales</taxon>
        <taxon>Glomerellaceae</taxon>
        <taxon>Colletotrichum</taxon>
        <taxon>Colletotrichum acutatum species complex</taxon>
    </lineage>
</organism>
<feature type="domain" description="Isochorismatase-like" evidence="2">
    <location>
        <begin position="24"/>
        <end position="154"/>
    </location>
</feature>
<dbReference type="InterPro" id="IPR000868">
    <property type="entry name" value="Isochorismatase-like_dom"/>
</dbReference>
<accession>A0AAI9Y198</accession>
<proteinExistence type="inferred from homology"/>
<name>A0AAI9Y198_9PEZI</name>
<evidence type="ECO:0000313" key="4">
    <source>
        <dbReference type="Proteomes" id="UP001239795"/>
    </source>
</evidence>
<reference evidence="3 4" key="1">
    <citation type="submission" date="2016-10" db="EMBL/GenBank/DDBJ databases">
        <title>The genome sequence of Colletotrichum fioriniae PJ7.</title>
        <authorList>
            <person name="Baroncelli R."/>
        </authorList>
    </citation>
    <scope>NUCLEOTIDE SEQUENCE [LARGE SCALE GENOMIC DNA]</scope>
    <source>
        <strain evidence="3">Col 31</strain>
    </source>
</reference>